<name>A0A125W4Q3_ENTFL</name>
<proteinExistence type="predicted"/>
<evidence type="ECO:0000259" key="2">
    <source>
        <dbReference type="Pfam" id="PF20938"/>
    </source>
</evidence>
<dbReference type="AlphaFoldDB" id="A0A125W4Q3"/>
<evidence type="ECO:0000259" key="1">
    <source>
        <dbReference type="Pfam" id="PF10022"/>
    </source>
</evidence>
<feature type="domain" description="DUF2264" evidence="2">
    <location>
        <begin position="397"/>
        <end position="569"/>
    </location>
</feature>
<dbReference type="HOGENOM" id="CLU_028269_1_1_9"/>
<dbReference type="InterPro" id="IPR049237">
    <property type="entry name" value="DUF2264_C"/>
</dbReference>
<dbReference type="PANTHER" id="PTHR35339:SF4">
    <property type="entry name" value="LINALOOL DEHYDRATASE_ISOMERASE DOMAIN-CONTAINING PROTEIN"/>
    <property type="match status" value="1"/>
</dbReference>
<dbReference type="RefSeq" id="WP_002402440.1">
    <property type="nucleotide sequence ID" value="NZ_GL454471.1"/>
</dbReference>
<dbReference type="InterPro" id="IPR016624">
    <property type="entry name" value="UCP014753"/>
</dbReference>
<evidence type="ECO:0008006" key="5">
    <source>
        <dbReference type="Google" id="ProtNLM"/>
    </source>
</evidence>
<dbReference type="PIRSF" id="PIRSF014753">
    <property type="entry name" value="UCP014753"/>
    <property type="match status" value="1"/>
</dbReference>
<dbReference type="Pfam" id="PF10022">
    <property type="entry name" value="DUF2264"/>
    <property type="match status" value="1"/>
</dbReference>
<reference evidence="4" key="1">
    <citation type="submission" date="2010-07" db="EMBL/GenBank/DDBJ databases">
        <authorList>
            <person name="Weinstock G."/>
            <person name="Sodergren E."/>
            <person name="Clifton S."/>
            <person name="Fulton L."/>
            <person name="Fulton B."/>
            <person name="Courtney L."/>
            <person name="Fronick C."/>
            <person name="Harrison M."/>
            <person name="Strong C."/>
            <person name="Farmer C."/>
            <person name="Delahaunty K."/>
            <person name="Markovic C."/>
            <person name="Hall O."/>
            <person name="Minx P."/>
            <person name="Tomlinson C."/>
            <person name="Mitreva M."/>
            <person name="Hou S."/>
            <person name="Chen J."/>
            <person name="Wollam A."/>
            <person name="Pepin K.H."/>
            <person name="Johnson M."/>
            <person name="Bhonagiri V."/>
            <person name="Zhang X."/>
            <person name="Suruliraj S."/>
            <person name="Warren W."/>
            <person name="Chinwalla A."/>
            <person name="Mardis E.R."/>
            <person name="Wilson R.K."/>
        </authorList>
    </citation>
    <scope>NUCLEOTIDE SEQUENCE [LARGE SCALE GENOMIC DNA]</scope>
    <source>
        <strain evidence="4">TX4248</strain>
    </source>
</reference>
<accession>A0A125W4Q3</accession>
<gene>
    <name evidence="3" type="ORF">HMPREF9498_02247</name>
</gene>
<sequence length="579" mass="66838">MGAKSMESLKSNLFLTREAYLEAFETIMTPLKTAILTSEKPGVNFGSSGAVYDQQHAEMEALIRPLWGIGPYWVACKDDVLRDAYVEKLIAGTDPSSPDYWGDIVDYDQYIVEAAALSLTLLLHKTYFWSCFSEKQQENIMVWLNKALGCKIPKNNWTFFKVLIRLALEGCGQVINQTELEEELALIERMYLGDGWYMDGKTTQRDYYISFAFHYYSLIYVKFMRERDPIRAKRFTERAVMFAQDYLYYFDEEGEALPYGRSQTYRFAQGAFFAALIFAEVEALPWGQIKTLLAKHLHCWMQQTIFTYDGRLSIGYHYENLVMAEGYNAPGSPYWAFKTFLLLAVDQDHPFWRAEPLAIKREEKRLIEKGNMLLIYPKMKTHVLGYPAGLWLENQAHAAAKYSKFVYSSRFGFSVPKAGACYEEGAFDNVLAVSRDGEYFRVKGKVHDFYLTEEQVYYKWLPFQEVEIETTIYPFGEWHVRVHEIVTSVPLKVREGGFSLPLLRKFSEKELGKEWARVDSGELCSQIVAIEGYDHAGILQPEPNTSLFFPRTSLPYLQKELPIGTHRLICLVGGVTREE</sequence>
<dbReference type="InterPro" id="IPR049349">
    <property type="entry name" value="DUF2264_N"/>
</dbReference>
<dbReference type="PANTHER" id="PTHR35339">
    <property type="entry name" value="LINALOOL DEHYDRATASE_ISOMERASE DOMAIN-CONTAINING PROTEIN"/>
    <property type="match status" value="1"/>
</dbReference>
<dbReference type="Proteomes" id="UP000004846">
    <property type="component" value="Unassembled WGS sequence"/>
</dbReference>
<evidence type="ECO:0000313" key="4">
    <source>
        <dbReference type="Proteomes" id="UP000004846"/>
    </source>
</evidence>
<dbReference type="Pfam" id="PF20938">
    <property type="entry name" value="DUF2264_C"/>
    <property type="match status" value="1"/>
</dbReference>
<evidence type="ECO:0000313" key="3">
    <source>
        <dbReference type="EMBL" id="EFM82116.1"/>
    </source>
</evidence>
<comment type="caution">
    <text evidence="3">The sequence shown here is derived from an EMBL/GenBank/DDBJ whole genome shotgun (WGS) entry which is preliminary data.</text>
</comment>
<feature type="domain" description="DUF2264" evidence="1">
    <location>
        <begin position="16"/>
        <end position="356"/>
    </location>
</feature>
<dbReference type="EMBL" id="AEBR01000076">
    <property type="protein sequence ID" value="EFM82116.1"/>
    <property type="molecule type" value="Genomic_DNA"/>
</dbReference>
<organism evidence="3 4">
    <name type="scientific">Enterococcus faecalis TX4248</name>
    <dbReference type="NCBI Taxonomy" id="749495"/>
    <lineage>
        <taxon>Bacteria</taxon>
        <taxon>Bacillati</taxon>
        <taxon>Bacillota</taxon>
        <taxon>Bacilli</taxon>
        <taxon>Lactobacillales</taxon>
        <taxon>Enterococcaceae</taxon>
        <taxon>Enterococcus</taxon>
    </lineage>
</organism>
<protein>
    <recommendedName>
        <fullName evidence="5">DUF2264 domain-containing protein</fullName>
    </recommendedName>
</protein>